<accession>K6VJT5</accession>
<name>K6VJT5_9MICO</name>
<dbReference type="EMBL" id="BAHD01000039">
    <property type="protein sequence ID" value="GAB96483.1"/>
    <property type="molecule type" value="Genomic_DNA"/>
</dbReference>
<organism evidence="2 3">
    <name type="scientific">Kineosphaera limosa NBRC 100340</name>
    <dbReference type="NCBI Taxonomy" id="1184609"/>
    <lineage>
        <taxon>Bacteria</taxon>
        <taxon>Bacillati</taxon>
        <taxon>Actinomycetota</taxon>
        <taxon>Actinomycetes</taxon>
        <taxon>Micrococcales</taxon>
        <taxon>Dermatophilaceae</taxon>
        <taxon>Kineosphaera</taxon>
    </lineage>
</organism>
<proteinExistence type="predicted"/>
<dbReference type="AlphaFoldDB" id="K6VJT5"/>
<evidence type="ECO:0000313" key="3">
    <source>
        <dbReference type="Proteomes" id="UP000008366"/>
    </source>
</evidence>
<protein>
    <submittedName>
        <fullName evidence="2">Putative proline dehydrogenase</fullName>
    </submittedName>
</protein>
<gene>
    <name evidence="2" type="ORF">KILIM_039_00580</name>
</gene>
<reference evidence="2 3" key="1">
    <citation type="submission" date="2012-08" db="EMBL/GenBank/DDBJ databases">
        <title>Whole genome shotgun sequence of Kineosphaera limosa NBRC 100340.</title>
        <authorList>
            <person name="Yoshida I."/>
            <person name="Isaki S."/>
            <person name="Hosoyama A."/>
            <person name="Tsuchikane K."/>
            <person name="Katsumata H."/>
            <person name="Ando Y."/>
            <person name="Ohji S."/>
            <person name="Hamada M."/>
            <person name="Tamura T."/>
            <person name="Yamazoe A."/>
            <person name="Yamazaki S."/>
            <person name="Fujita N."/>
        </authorList>
    </citation>
    <scope>NUCLEOTIDE SEQUENCE [LARGE SCALE GENOMIC DNA]</scope>
    <source>
        <strain evidence="2 3">NBRC 100340</strain>
    </source>
</reference>
<dbReference type="SUPFAM" id="SSF51730">
    <property type="entry name" value="FAD-linked oxidoreductase"/>
    <property type="match status" value="1"/>
</dbReference>
<dbReference type="RefSeq" id="WP_006593015.1">
    <property type="nucleotide sequence ID" value="NZ_BAHD01000039.1"/>
</dbReference>
<keyword evidence="3" id="KW-1185">Reference proteome</keyword>
<comment type="caution">
    <text evidence="2">The sequence shown here is derived from an EMBL/GenBank/DDBJ whole genome shotgun (WGS) entry which is preliminary data.</text>
</comment>
<dbReference type="STRING" id="1184609.KILIM_039_00580"/>
<evidence type="ECO:0000256" key="1">
    <source>
        <dbReference type="ARBA" id="ARBA00023002"/>
    </source>
</evidence>
<dbReference type="GO" id="GO:0016491">
    <property type="term" value="F:oxidoreductase activity"/>
    <property type="evidence" value="ECO:0007669"/>
    <property type="project" value="UniProtKB-KW"/>
</dbReference>
<sequence>MTAAQTLIRVAKDPRVRAVVQTPGYGERINRRHIAGEHLRDALEEAGELLVRGRLVSLAQLRPDPLDLTEAKDRRKRLRKLVRRLEQAGYSAGARAEVSVRLGQLGAHLRGHGLAGARRMAAEVVAAATAAGTRVTVEAEPDLDQGHLIDAVLSLREQTDADVAIALPAARLRTQDDCRQLAAQGVRVRLESGRLGLPGGCARRREVDRSYVRCLQVLLAAAPHPVPTIATGDPRLCDIAEHVADRRGLGPGDVEYGLAYGQRIRRQTAVADRGGLARIYLPFGPDWYPYLVERMAQMPSEMPNLLRARTSP</sequence>
<dbReference type="Gene3D" id="3.20.20.220">
    <property type="match status" value="1"/>
</dbReference>
<dbReference type="OrthoDB" id="9773461at2"/>
<keyword evidence="1" id="KW-0560">Oxidoreductase</keyword>
<evidence type="ECO:0000313" key="2">
    <source>
        <dbReference type="EMBL" id="GAB96483.1"/>
    </source>
</evidence>
<dbReference type="InterPro" id="IPR029041">
    <property type="entry name" value="FAD-linked_oxidoreductase-like"/>
</dbReference>
<dbReference type="eggNOG" id="COG0506">
    <property type="taxonomic scope" value="Bacteria"/>
</dbReference>
<dbReference type="Proteomes" id="UP000008366">
    <property type="component" value="Unassembled WGS sequence"/>
</dbReference>